<proteinExistence type="predicted"/>
<feature type="signal peptide" evidence="1">
    <location>
        <begin position="1"/>
        <end position="18"/>
    </location>
</feature>
<comment type="caution">
    <text evidence="2">The sequence shown here is derived from an EMBL/GenBank/DDBJ whole genome shotgun (WGS) entry which is preliminary data.</text>
</comment>
<gene>
    <name evidence="2" type="ORF">J1N35_034043</name>
</gene>
<sequence length="69" mass="8190">QQLFMSNILLIHFLMVEWHDGGWILRQFDCAEHIPTPSIDIKEVHQMDKKGSGRDSLNWAKKHEPYIFL</sequence>
<protein>
    <submittedName>
        <fullName evidence="2">Uncharacterized protein</fullName>
    </submittedName>
</protein>
<organism evidence="2 3">
    <name type="scientific">Gossypium stocksii</name>
    <dbReference type="NCBI Taxonomy" id="47602"/>
    <lineage>
        <taxon>Eukaryota</taxon>
        <taxon>Viridiplantae</taxon>
        <taxon>Streptophyta</taxon>
        <taxon>Embryophyta</taxon>
        <taxon>Tracheophyta</taxon>
        <taxon>Spermatophyta</taxon>
        <taxon>Magnoliopsida</taxon>
        <taxon>eudicotyledons</taxon>
        <taxon>Gunneridae</taxon>
        <taxon>Pentapetalae</taxon>
        <taxon>rosids</taxon>
        <taxon>malvids</taxon>
        <taxon>Malvales</taxon>
        <taxon>Malvaceae</taxon>
        <taxon>Malvoideae</taxon>
        <taxon>Gossypium</taxon>
    </lineage>
</organism>
<dbReference type="OrthoDB" id="1751334at2759"/>
<feature type="non-terminal residue" evidence="2">
    <location>
        <position position="1"/>
    </location>
</feature>
<keyword evidence="1" id="KW-0732">Signal</keyword>
<feature type="chain" id="PRO_5039571501" evidence="1">
    <location>
        <begin position="19"/>
        <end position="69"/>
    </location>
</feature>
<evidence type="ECO:0000256" key="1">
    <source>
        <dbReference type="SAM" id="SignalP"/>
    </source>
</evidence>
<accession>A0A9D3URE2</accession>
<dbReference type="Proteomes" id="UP000828251">
    <property type="component" value="Unassembled WGS sequence"/>
</dbReference>
<evidence type="ECO:0000313" key="2">
    <source>
        <dbReference type="EMBL" id="KAH1055978.1"/>
    </source>
</evidence>
<dbReference type="AlphaFoldDB" id="A0A9D3URE2"/>
<reference evidence="2 3" key="1">
    <citation type="journal article" date="2021" name="Plant Biotechnol. J.">
        <title>Multi-omics assisted identification of the key and species-specific regulatory components of drought-tolerant mechanisms in Gossypium stocksii.</title>
        <authorList>
            <person name="Yu D."/>
            <person name="Ke L."/>
            <person name="Zhang D."/>
            <person name="Wu Y."/>
            <person name="Sun Y."/>
            <person name="Mei J."/>
            <person name="Sun J."/>
            <person name="Sun Y."/>
        </authorList>
    </citation>
    <scope>NUCLEOTIDE SEQUENCE [LARGE SCALE GENOMIC DNA]</scope>
    <source>
        <strain evidence="3">cv. E1</strain>
        <tissue evidence="2">Leaf</tissue>
    </source>
</reference>
<keyword evidence="3" id="KW-1185">Reference proteome</keyword>
<dbReference type="EMBL" id="JAIQCV010000010">
    <property type="protein sequence ID" value="KAH1055978.1"/>
    <property type="molecule type" value="Genomic_DNA"/>
</dbReference>
<name>A0A9D3URE2_9ROSI</name>
<evidence type="ECO:0000313" key="3">
    <source>
        <dbReference type="Proteomes" id="UP000828251"/>
    </source>
</evidence>